<name>A0ABR2UCK2_9ROSI</name>
<protein>
    <submittedName>
        <fullName evidence="2">Uncharacterized protein</fullName>
    </submittedName>
</protein>
<evidence type="ECO:0000313" key="2">
    <source>
        <dbReference type="EMBL" id="KAK9047412.1"/>
    </source>
</evidence>
<sequence length="91" mass="10095">MIKFSRIVVWWDCSVCVVVVGGLFDSCGQLEDKGSHSEHLLAIKFALGKLLYHLNLTPKWLESSVDAGVFVGSCFRDDLSVVLVFCYGLLL</sequence>
<gene>
    <name evidence="2" type="ORF">V6N11_053258</name>
</gene>
<feature type="transmembrane region" description="Helical" evidence="1">
    <location>
        <begin position="7"/>
        <end position="24"/>
    </location>
</feature>
<dbReference type="Proteomes" id="UP001396334">
    <property type="component" value="Unassembled WGS sequence"/>
</dbReference>
<keyword evidence="1" id="KW-1133">Transmembrane helix</keyword>
<organism evidence="2 3">
    <name type="scientific">Hibiscus sabdariffa</name>
    <name type="common">roselle</name>
    <dbReference type="NCBI Taxonomy" id="183260"/>
    <lineage>
        <taxon>Eukaryota</taxon>
        <taxon>Viridiplantae</taxon>
        <taxon>Streptophyta</taxon>
        <taxon>Embryophyta</taxon>
        <taxon>Tracheophyta</taxon>
        <taxon>Spermatophyta</taxon>
        <taxon>Magnoliopsida</taxon>
        <taxon>eudicotyledons</taxon>
        <taxon>Gunneridae</taxon>
        <taxon>Pentapetalae</taxon>
        <taxon>rosids</taxon>
        <taxon>malvids</taxon>
        <taxon>Malvales</taxon>
        <taxon>Malvaceae</taxon>
        <taxon>Malvoideae</taxon>
        <taxon>Hibiscus</taxon>
    </lineage>
</organism>
<evidence type="ECO:0000313" key="3">
    <source>
        <dbReference type="Proteomes" id="UP001396334"/>
    </source>
</evidence>
<dbReference type="EMBL" id="JBBPBN010000001">
    <property type="protein sequence ID" value="KAK9047412.1"/>
    <property type="molecule type" value="Genomic_DNA"/>
</dbReference>
<keyword evidence="3" id="KW-1185">Reference proteome</keyword>
<proteinExistence type="predicted"/>
<evidence type="ECO:0000256" key="1">
    <source>
        <dbReference type="SAM" id="Phobius"/>
    </source>
</evidence>
<keyword evidence="1" id="KW-0812">Transmembrane</keyword>
<accession>A0ABR2UCK2</accession>
<comment type="caution">
    <text evidence="2">The sequence shown here is derived from an EMBL/GenBank/DDBJ whole genome shotgun (WGS) entry which is preliminary data.</text>
</comment>
<keyword evidence="1" id="KW-0472">Membrane</keyword>
<reference evidence="2 3" key="1">
    <citation type="journal article" date="2024" name="G3 (Bethesda)">
        <title>Genome assembly of Hibiscus sabdariffa L. provides insights into metabolisms of medicinal natural products.</title>
        <authorList>
            <person name="Kim T."/>
        </authorList>
    </citation>
    <scope>NUCLEOTIDE SEQUENCE [LARGE SCALE GENOMIC DNA]</scope>
    <source>
        <strain evidence="2">TK-2024</strain>
        <tissue evidence="2">Old leaves</tissue>
    </source>
</reference>